<evidence type="ECO:0000313" key="1">
    <source>
        <dbReference type="EMBL" id="SMC29817.1"/>
    </source>
</evidence>
<sequence length="121" mass="13311">MKAKSPKPEFARRITQQLDSLPLSAKAQARLSEMQALALAHSAVAQPRWAGVAGWVSSHWHAHPAAWASALALCTLAVVGTIWQMETREFDAELETRLLSDEIPLESLINAREPAWSADSR</sequence>
<protein>
    <recommendedName>
        <fullName evidence="3">DUF3619 family protein</fullName>
    </recommendedName>
</protein>
<name>A0A1W1Y102_9NEIS</name>
<dbReference type="Pfam" id="PF12279">
    <property type="entry name" value="DUF3619"/>
    <property type="match status" value="1"/>
</dbReference>
<dbReference type="AlphaFoldDB" id="A0A1W1Y102"/>
<dbReference type="OrthoDB" id="8562153at2"/>
<accession>A0A1W1Y102</accession>
<dbReference type="STRING" id="1121001.SAMN02745857_04158"/>
<dbReference type="Proteomes" id="UP000192761">
    <property type="component" value="Unassembled WGS sequence"/>
</dbReference>
<dbReference type="InterPro" id="IPR022064">
    <property type="entry name" value="DUF3619"/>
</dbReference>
<dbReference type="EMBL" id="FWXD01000046">
    <property type="protein sequence ID" value="SMC29817.1"/>
    <property type="molecule type" value="Genomic_DNA"/>
</dbReference>
<evidence type="ECO:0000313" key="2">
    <source>
        <dbReference type="Proteomes" id="UP000192761"/>
    </source>
</evidence>
<reference evidence="1 2" key="1">
    <citation type="submission" date="2017-04" db="EMBL/GenBank/DDBJ databases">
        <authorList>
            <person name="Afonso C.L."/>
            <person name="Miller P.J."/>
            <person name="Scott M.A."/>
            <person name="Spackman E."/>
            <person name="Goraichik I."/>
            <person name="Dimitrov K.M."/>
            <person name="Suarez D.L."/>
            <person name="Swayne D.E."/>
        </authorList>
    </citation>
    <scope>NUCLEOTIDE SEQUENCE [LARGE SCALE GENOMIC DNA]</scope>
    <source>
        <strain evidence="1 2">DSM 23236</strain>
    </source>
</reference>
<evidence type="ECO:0008006" key="3">
    <source>
        <dbReference type="Google" id="ProtNLM"/>
    </source>
</evidence>
<proteinExistence type="predicted"/>
<gene>
    <name evidence="1" type="ORF">SAMN02745857_04158</name>
</gene>
<organism evidence="1 2">
    <name type="scientific">Andreprevotia lacus DSM 23236</name>
    <dbReference type="NCBI Taxonomy" id="1121001"/>
    <lineage>
        <taxon>Bacteria</taxon>
        <taxon>Pseudomonadati</taxon>
        <taxon>Pseudomonadota</taxon>
        <taxon>Betaproteobacteria</taxon>
        <taxon>Neisseriales</taxon>
        <taxon>Chitinibacteraceae</taxon>
        <taxon>Andreprevotia</taxon>
    </lineage>
</organism>
<dbReference type="RefSeq" id="WP_084093068.1">
    <property type="nucleotide sequence ID" value="NZ_FWXD01000046.1"/>
</dbReference>
<keyword evidence="2" id="KW-1185">Reference proteome</keyword>